<reference evidence="9 10" key="1">
    <citation type="journal article" date="2012" name="J. Bacteriol.">
        <title>Draft Genome Sequence of Novosphingobium nitrogenifigens Y88T.</title>
        <authorList>
            <person name="Strabala T.J."/>
            <person name="Macdonald L."/>
            <person name="Liu V."/>
            <person name="Smit A.M."/>
        </authorList>
    </citation>
    <scope>NUCLEOTIDE SEQUENCE [LARGE SCALE GENOMIC DNA]</scope>
    <source>
        <strain evidence="9 10">DSM 19370</strain>
    </source>
</reference>
<dbReference type="InterPro" id="IPR013324">
    <property type="entry name" value="RNA_pol_sigma_r3/r4-like"/>
</dbReference>
<dbReference type="GO" id="GO:0003677">
    <property type="term" value="F:DNA binding"/>
    <property type="evidence" value="ECO:0007669"/>
    <property type="project" value="UniProtKB-KW"/>
</dbReference>
<dbReference type="Pfam" id="PF04542">
    <property type="entry name" value="Sigma70_r2"/>
    <property type="match status" value="1"/>
</dbReference>
<comment type="similarity">
    <text evidence="1">Belongs to the sigma-70 factor family. ECF subfamily.</text>
</comment>
<dbReference type="AlphaFoldDB" id="F1Z9M0"/>
<keyword evidence="2" id="KW-0805">Transcription regulation</keyword>
<dbReference type="Pfam" id="PF08281">
    <property type="entry name" value="Sigma70_r4_2"/>
    <property type="match status" value="1"/>
</dbReference>
<dbReference type="HOGENOM" id="CLU_047691_12_2_5"/>
<feature type="domain" description="RNA polymerase sigma-70 region 2" evidence="7">
    <location>
        <begin position="19"/>
        <end position="79"/>
    </location>
</feature>
<dbReference type="InterPro" id="IPR007627">
    <property type="entry name" value="RNA_pol_sigma70_r2"/>
</dbReference>
<protein>
    <submittedName>
        <fullName evidence="9">ECF subfamily RNA polymerase sigma-24 factor</fullName>
    </submittedName>
</protein>
<dbReference type="InterPro" id="IPR013325">
    <property type="entry name" value="RNA_pol_sigma_r2"/>
</dbReference>
<dbReference type="GO" id="GO:0006352">
    <property type="term" value="P:DNA-templated transcription initiation"/>
    <property type="evidence" value="ECO:0007669"/>
    <property type="project" value="InterPro"/>
</dbReference>
<evidence type="ECO:0000256" key="4">
    <source>
        <dbReference type="ARBA" id="ARBA00023125"/>
    </source>
</evidence>
<dbReference type="Proteomes" id="UP000004728">
    <property type="component" value="Unassembled WGS sequence"/>
</dbReference>
<sequence length="202" mass="22861">MPVAKPEIIRWVATRIVPHEPAVRSALRRLGVMGGDIDDIVQDAYCRFAALSGTDHIERPGAYFMQTVKNLWRDHLRRAAIIRFEDLTESAQIFVDPDATGPEQAVAARMHLRMVERLIEDLPERCRRIFTMKRVEGLSQREIARTLGVSESVVENDVQKALRLLMAAMRSADADMGTHMASPDDEDRNDLGAGREKIRHYG</sequence>
<dbReference type="InterPro" id="IPR014284">
    <property type="entry name" value="RNA_pol_sigma-70_dom"/>
</dbReference>
<evidence type="ECO:0000259" key="7">
    <source>
        <dbReference type="Pfam" id="PF04542"/>
    </source>
</evidence>
<dbReference type="Gene3D" id="1.10.10.10">
    <property type="entry name" value="Winged helix-like DNA-binding domain superfamily/Winged helix DNA-binding domain"/>
    <property type="match status" value="1"/>
</dbReference>
<dbReference type="EMBL" id="AEWJ01000041">
    <property type="protein sequence ID" value="EGD58722.1"/>
    <property type="molecule type" value="Genomic_DNA"/>
</dbReference>
<evidence type="ECO:0000256" key="1">
    <source>
        <dbReference type="ARBA" id="ARBA00010641"/>
    </source>
</evidence>
<dbReference type="InterPro" id="IPR013249">
    <property type="entry name" value="RNA_pol_sigma70_r4_t2"/>
</dbReference>
<accession>F1Z9M0</accession>
<dbReference type="InParanoid" id="F1Z9M0"/>
<dbReference type="STRING" id="983920.Y88_0780"/>
<dbReference type="RefSeq" id="WP_008066324.1">
    <property type="nucleotide sequence ID" value="NZ_AQWK01000002.1"/>
</dbReference>
<evidence type="ECO:0000256" key="6">
    <source>
        <dbReference type="SAM" id="MobiDB-lite"/>
    </source>
</evidence>
<keyword evidence="5" id="KW-0804">Transcription</keyword>
<dbReference type="GO" id="GO:0016987">
    <property type="term" value="F:sigma factor activity"/>
    <property type="evidence" value="ECO:0007669"/>
    <property type="project" value="UniProtKB-KW"/>
</dbReference>
<dbReference type="PANTHER" id="PTHR43133:SF8">
    <property type="entry name" value="RNA POLYMERASE SIGMA FACTOR HI_1459-RELATED"/>
    <property type="match status" value="1"/>
</dbReference>
<name>F1Z9M0_9SPHN</name>
<evidence type="ECO:0000259" key="8">
    <source>
        <dbReference type="Pfam" id="PF08281"/>
    </source>
</evidence>
<evidence type="ECO:0000256" key="2">
    <source>
        <dbReference type="ARBA" id="ARBA00023015"/>
    </source>
</evidence>
<dbReference type="eggNOG" id="COG1595">
    <property type="taxonomic scope" value="Bacteria"/>
</dbReference>
<feature type="domain" description="RNA polymerase sigma factor 70 region 4 type 2" evidence="8">
    <location>
        <begin position="113"/>
        <end position="165"/>
    </location>
</feature>
<evidence type="ECO:0000256" key="5">
    <source>
        <dbReference type="ARBA" id="ARBA00023163"/>
    </source>
</evidence>
<proteinExistence type="inferred from homology"/>
<keyword evidence="10" id="KW-1185">Reference proteome</keyword>
<feature type="region of interest" description="Disordered" evidence="6">
    <location>
        <begin position="175"/>
        <end position="202"/>
    </location>
</feature>
<comment type="caution">
    <text evidence="9">The sequence shown here is derived from an EMBL/GenBank/DDBJ whole genome shotgun (WGS) entry which is preliminary data.</text>
</comment>
<organism evidence="9 10">
    <name type="scientific">Novosphingobium nitrogenifigens DSM 19370</name>
    <dbReference type="NCBI Taxonomy" id="983920"/>
    <lineage>
        <taxon>Bacteria</taxon>
        <taxon>Pseudomonadati</taxon>
        <taxon>Pseudomonadota</taxon>
        <taxon>Alphaproteobacteria</taxon>
        <taxon>Sphingomonadales</taxon>
        <taxon>Sphingomonadaceae</taxon>
        <taxon>Novosphingobium</taxon>
    </lineage>
</organism>
<evidence type="ECO:0000313" key="9">
    <source>
        <dbReference type="EMBL" id="EGD58722.1"/>
    </source>
</evidence>
<dbReference type="InterPro" id="IPR039425">
    <property type="entry name" value="RNA_pol_sigma-70-like"/>
</dbReference>
<keyword evidence="3" id="KW-0731">Sigma factor</keyword>
<dbReference type="CDD" id="cd06171">
    <property type="entry name" value="Sigma70_r4"/>
    <property type="match status" value="1"/>
</dbReference>
<dbReference type="OrthoDB" id="7268940at2"/>
<dbReference type="Gene3D" id="1.10.1740.10">
    <property type="match status" value="1"/>
</dbReference>
<dbReference type="NCBIfam" id="TIGR02937">
    <property type="entry name" value="sigma70-ECF"/>
    <property type="match status" value="1"/>
</dbReference>
<dbReference type="SUPFAM" id="SSF88946">
    <property type="entry name" value="Sigma2 domain of RNA polymerase sigma factors"/>
    <property type="match status" value="1"/>
</dbReference>
<dbReference type="FunCoup" id="F1Z9M0">
    <property type="interactions" value="122"/>
</dbReference>
<dbReference type="PANTHER" id="PTHR43133">
    <property type="entry name" value="RNA POLYMERASE ECF-TYPE SIGMA FACTO"/>
    <property type="match status" value="1"/>
</dbReference>
<gene>
    <name evidence="9" type="ORF">Y88_0780</name>
</gene>
<dbReference type="InterPro" id="IPR036388">
    <property type="entry name" value="WH-like_DNA-bd_sf"/>
</dbReference>
<dbReference type="SUPFAM" id="SSF88659">
    <property type="entry name" value="Sigma3 and sigma4 domains of RNA polymerase sigma factors"/>
    <property type="match status" value="1"/>
</dbReference>
<evidence type="ECO:0000313" key="10">
    <source>
        <dbReference type="Proteomes" id="UP000004728"/>
    </source>
</evidence>
<keyword evidence="4" id="KW-0238">DNA-binding</keyword>
<evidence type="ECO:0000256" key="3">
    <source>
        <dbReference type="ARBA" id="ARBA00023082"/>
    </source>
</evidence>